<evidence type="ECO:0000313" key="2">
    <source>
        <dbReference type="EMBL" id="MFD1226751.1"/>
    </source>
</evidence>
<evidence type="ECO:0008006" key="4">
    <source>
        <dbReference type="Google" id="ProtNLM"/>
    </source>
</evidence>
<protein>
    <recommendedName>
        <fullName evidence="4">DUF2066 domain-containing protein</fullName>
    </recommendedName>
</protein>
<reference evidence="3" key="1">
    <citation type="journal article" date="2019" name="Int. J. Syst. Evol. Microbiol.">
        <title>The Global Catalogue of Microorganisms (GCM) 10K type strain sequencing project: providing services to taxonomists for standard genome sequencing and annotation.</title>
        <authorList>
            <consortium name="The Broad Institute Genomics Platform"/>
            <consortium name="The Broad Institute Genome Sequencing Center for Infectious Disease"/>
            <person name="Wu L."/>
            <person name="Ma J."/>
        </authorList>
    </citation>
    <scope>NUCLEOTIDE SEQUENCE [LARGE SCALE GENOMIC DNA]</scope>
    <source>
        <strain evidence="3">CCUG 49584</strain>
    </source>
</reference>
<dbReference type="RefSeq" id="WP_289388383.1">
    <property type="nucleotide sequence ID" value="NZ_JAUCBM010000012.1"/>
</dbReference>
<sequence>MRLKAITLCLMAGFCTSANAQDSTQKLELALKQMPQALLSSPQAMQVFFLDVQAWKGLEKSTPSVEAMRRLVLSQSLRPLESIGYGVAEWSDKAKVSLDELSYFAGFGQSPATVTYWGLPNEQAVQSLTTALKQTDFVPVEGGISGLLANGEANKIDFTKRDPQSPWRGGTGATSFILPVNDVVIQASSDSAAIASSQSQPSIADSEVIRAALSGLKDAIPSKDGNIIQAAIISPVMGLNDIDPMKILPSSPSDIETAKQNFKANIEAGRQGIAPYFGGVIADVQMNNAPAMVISLSYADCATAKQAAEGITAAWQKSMAETVEGKTSYNTVQSGALCAATFSITAPSTESSANPILSQMMNLYLQRNFTVLQIGSPN</sequence>
<gene>
    <name evidence="2" type="ORF">ACFQ35_06245</name>
</gene>
<dbReference type="EMBL" id="JBHTMA010000032">
    <property type="protein sequence ID" value="MFD1226751.1"/>
    <property type="molecule type" value="Genomic_DNA"/>
</dbReference>
<name>A0ABW3V3F5_9HYPH</name>
<keyword evidence="3" id="KW-1185">Reference proteome</keyword>
<dbReference type="Proteomes" id="UP001597263">
    <property type="component" value="Unassembled WGS sequence"/>
</dbReference>
<evidence type="ECO:0000313" key="3">
    <source>
        <dbReference type="Proteomes" id="UP001597263"/>
    </source>
</evidence>
<feature type="signal peptide" evidence="1">
    <location>
        <begin position="1"/>
        <end position="20"/>
    </location>
</feature>
<evidence type="ECO:0000256" key="1">
    <source>
        <dbReference type="SAM" id="SignalP"/>
    </source>
</evidence>
<organism evidence="2 3">
    <name type="scientific">Pseudochrobactrum kiredjianiae</name>
    <dbReference type="NCBI Taxonomy" id="386305"/>
    <lineage>
        <taxon>Bacteria</taxon>
        <taxon>Pseudomonadati</taxon>
        <taxon>Pseudomonadota</taxon>
        <taxon>Alphaproteobacteria</taxon>
        <taxon>Hyphomicrobiales</taxon>
        <taxon>Brucellaceae</taxon>
        <taxon>Pseudochrobactrum</taxon>
    </lineage>
</organism>
<feature type="chain" id="PRO_5045811567" description="DUF2066 domain-containing protein" evidence="1">
    <location>
        <begin position="21"/>
        <end position="378"/>
    </location>
</feature>
<comment type="caution">
    <text evidence="2">The sequence shown here is derived from an EMBL/GenBank/DDBJ whole genome shotgun (WGS) entry which is preliminary data.</text>
</comment>
<keyword evidence="1" id="KW-0732">Signal</keyword>
<proteinExistence type="predicted"/>
<accession>A0ABW3V3F5</accession>